<keyword evidence="2 5" id="KW-0812">Transmembrane</keyword>
<protein>
    <submittedName>
        <fullName evidence="7">Putrescine:proton symporter, AAT family</fullName>
    </submittedName>
</protein>
<dbReference type="STRING" id="930129.SAMN05216352_110141"/>
<dbReference type="Gene3D" id="1.20.1740.10">
    <property type="entry name" value="Amino acid/polyamine transporter I"/>
    <property type="match status" value="1"/>
</dbReference>
<dbReference type="InterPro" id="IPR050367">
    <property type="entry name" value="APC_superfamily"/>
</dbReference>
<dbReference type="AlphaFoldDB" id="A0A1G8MQB8"/>
<organism evidence="7 8">
    <name type="scientific">Alteribacillus bidgolensis</name>
    <dbReference type="NCBI Taxonomy" id="930129"/>
    <lineage>
        <taxon>Bacteria</taxon>
        <taxon>Bacillati</taxon>
        <taxon>Bacillota</taxon>
        <taxon>Bacilli</taxon>
        <taxon>Bacillales</taxon>
        <taxon>Bacillaceae</taxon>
        <taxon>Alteribacillus</taxon>
    </lineage>
</organism>
<dbReference type="Proteomes" id="UP000199017">
    <property type="component" value="Unassembled WGS sequence"/>
</dbReference>
<comment type="subcellular location">
    <subcellularLocation>
        <location evidence="1">Membrane</location>
        <topology evidence="1">Multi-pass membrane protein</topology>
    </subcellularLocation>
</comment>
<proteinExistence type="predicted"/>
<dbReference type="RefSeq" id="WP_091586832.1">
    <property type="nucleotide sequence ID" value="NZ_FNDU01000010.1"/>
</dbReference>
<dbReference type="PANTHER" id="PTHR42770">
    <property type="entry name" value="AMINO ACID TRANSPORTER-RELATED"/>
    <property type="match status" value="1"/>
</dbReference>
<evidence type="ECO:0000313" key="8">
    <source>
        <dbReference type="Proteomes" id="UP000199017"/>
    </source>
</evidence>
<evidence type="ECO:0000313" key="7">
    <source>
        <dbReference type="EMBL" id="SDI70015.1"/>
    </source>
</evidence>
<feature type="transmembrane region" description="Helical" evidence="5">
    <location>
        <begin position="110"/>
        <end position="143"/>
    </location>
</feature>
<feature type="transmembrane region" description="Helical" evidence="5">
    <location>
        <begin position="267"/>
        <end position="284"/>
    </location>
</feature>
<dbReference type="GO" id="GO:0016020">
    <property type="term" value="C:membrane"/>
    <property type="evidence" value="ECO:0007669"/>
    <property type="project" value="UniProtKB-SubCell"/>
</dbReference>
<keyword evidence="3 5" id="KW-1133">Transmembrane helix</keyword>
<feature type="transmembrane region" description="Helical" evidence="5">
    <location>
        <begin position="389"/>
        <end position="406"/>
    </location>
</feature>
<dbReference type="OrthoDB" id="9804700at2"/>
<feature type="transmembrane region" description="Helical" evidence="5">
    <location>
        <begin position="84"/>
        <end position="103"/>
    </location>
</feature>
<gene>
    <name evidence="7" type="ORF">SAMN05216352_110141</name>
</gene>
<evidence type="ECO:0000256" key="4">
    <source>
        <dbReference type="ARBA" id="ARBA00023136"/>
    </source>
</evidence>
<evidence type="ECO:0000256" key="3">
    <source>
        <dbReference type="ARBA" id="ARBA00022989"/>
    </source>
</evidence>
<feature type="transmembrane region" description="Helical" evidence="5">
    <location>
        <begin position="45"/>
        <end position="64"/>
    </location>
</feature>
<reference evidence="7 8" key="1">
    <citation type="submission" date="2016-10" db="EMBL/GenBank/DDBJ databases">
        <authorList>
            <person name="de Groot N.N."/>
        </authorList>
    </citation>
    <scope>NUCLEOTIDE SEQUENCE [LARGE SCALE GENOMIC DNA]</scope>
    <source>
        <strain evidence="8">P4B,CCM 7963,CECT 7998,DSM 25260,IBRC-M 10614,KCTC 13821</strain>
    </source>
</reference>
<dbReference type="PANTHER" id="PTHR42770:SF8">
    <property type="entry name" value="PUTRESCINE IMPORTER PUUP"/>
    <property type="match status" value="1"/>
</dbReference>
<feature type="transmembrane region" description="Helical" evidence="5">
    <location>
        <begin position="332"/>
        <end position="350"/>
    </location>
</feature>
<name>A0A1G8MQB8_9BACI</name>
<feature type="transmembrane region" description="Helical" evidence="5">
    <location>
        <begin position="195"/>
        <end position="212"/>
    </location>
</feature>
<dbReference type="Pfam" id="PF00324">
    <property type="entry name" value="AA_permease"/>
    <property type="match status" value="1"/>
</dbReference>
<dbReference type="EMBL" id="FNDU01000010">
    <property type="protein sequence ID" value="SDI70015.1"/>
    <property type="molecule type" value="Genomic_DNA"/>
</dbReference>
<feature type="domain" description="Amino acid permease/ SLC12A" evidence="6">
    <location>
        <begin position="17"/>
        <end position="415"/>
    </location>
</feature>
<feature type="transmembrane region" description="Helical" evidence="5">
    <location>
        <begin position="232"/>
        <end position="255"/>
    </location>
</feature>
<feature type="transmembrane region" description="Helical" evidence="5">
    <location>
        <begin position="155"/>
        <end position="174"/>
    </location>
</feature>
<dbReference type="InterPro" id="IPR004841">
    <property type="entry name" value="AA-permease/SLC12A_dom"/>
</dbReference>
<keyword evidence="4 5" id="KW-0472">Membrane</keyword>
<dbReference type="GO" id="GO:0055085">
    <property type="term" value="P:transmembrane transport"/>
    <property type="evidence" value="ECO:0007669"/>
    <property type="project" value="InterPro"/>
</dbReference>
<keyword evidence="8" id="KW-1185">Reference proteome</keyword>
<feature type="transmembrane region" description="Helical" evidence="5">
    <location>
        <begin position="412"/>
        <end position="429"/>
    </location>
</feature>
<evidence type="ECO:0000256" key="5">
    <source>
        <dbReference type="SAM" id="Phobius"/>
    </source>
</evidence>
<evidence type="ECO:0000256" key="1">
    <source>
        <dbReference type="ARBA" id="ARBA00004141"/>
    </source>
</evidence>
<sequence length="447" mass="49293">MTNVRSGELKRSLTLRHVVFFGLAFMAPGTAFATYGVAANQSSGMITSGYAIALFVMLFTAYSYAKLVKVFPSAGSAFTFTQKAMNPFLGFLVGWTVLLDYMLSPMISSLILGIALSAYFPAIPMFIWIILFVAVITTVNILGIKFAANFNTYNFLFQLMVTILFCIFSVIYILNGEGLGTLFSILPIYDPDVNFSALIGVMPILCFTFLGFDAVTALSEETENPKETMPKAIFLIPLIGGLICIVVTYFLLLVYPNVEAFTDPQSAYLEIIFVIGGIFLKSLFVASSILAGFASAVASGSSASRILYAMGRENILPKQFFGYISPKFHTPIYNILFVALVALTAIFFNLTTATAFINFGAFFTFIFVNLSVISYFFIRKRQHSLKETIQYLVIPAIGAIFIFGLLLTQDMYALVLGGCWLIVGSLYLIRKTKSFKQMPTNLFSDSK</sequence>
<feature type="transmembrane region" description="Helical" evidence="5">
    <location>
        <begin position="18"/>
        <end position="38"/>
    </location>
</feature>
<dbReference type="PIRSF" id="PIRSF006060">
    <property type="entry name" value="AA_transporter"/>
    <property type="match status" value="1"/>
</dbReference>
<evidence type="ECO:0000256" key="2">
    <source>
        <dbReference type="ARBA" id="ARBA00022692"/>
    </source>
</evidence>
<evidence type="ECO:0000259" key="6">
    <source>
        <dbReference type="Pfam" id="PF00324"/>
    </source>
</evidence>
<accession>A0A1G8MQB8</accession>
<feature type="transmembrane region" description="Helical" evidence="5">
    <location>
        <begin position="356"/>
        <end position="377"/>
    </location>
</feature>